<reference evidence="1" key="1">
    <citation type="submission" date="2014-09" db="EMBL/GenBank/DDBJ databases">
        <authorList>
            <person name="Magalhaes I.L.F."/>
            <person name="Oliveira U."/>
            <person name="Santos F.R."/>
            <person name="Vidigal T.H.D.A."/>
            <person name="Brescovit A.D."/>
            <person name="Santos A.J."/>
        </authorList>
    </citation>
    <scope>NUCLEOTIDE SEQUENCE</scope>
    <source>
        <tissue evidence="1">Shoot tissue taken approximately 20 cm above the soil surface</tissue>
    </source>
</reference>
<name>A0A0A9EAM1_ARUDO</name>
<reference evidence="1" key="2">
    <citation type="journal article" date="2015" name="Data Brief">
        <title>Shoot transcriptome of the giant reed, Arundo donax.</title>
        <authorList>
            <person name="Barrero R.A."/>
            <person name="Guerrero F.D."/>
            <person name="Moolhuijzen P."/>
            <person name="Goolsby J.A."/>
            <person name="Tidwell J."/>
            <person name="Bellgard S.E."/>
            <person name="Bellgard M.I."/>
        </authorList>
    </citation>
    <scope>NUCLEOTIDE SEQUENCE</scope>
    <source>
        <tissue evidence="1">Shoot tissue taken approximately 20 cm above the soil surface</tissue>
    </source>
</reference>
<organism evidence="1">
    <name type="scientific">Arundo donax</name>
    <name type="common">Giant reed</name>
    <name type="synonym">Donax arundinaceus</name>
    <dbReference type="NCBI Taxonomy" id="35708"/>
    <lineage>
        <taxon>Eukaryota</taxon>
        <taxon>Viridiplantae</taxon>
        <taxon>Streptophyta</taxon>
        <taxon>Embryophyta</taxon>
        <taxon>Tracheophyta</taxon>
        <taxon>Spermatophyta</taxon>
        <taxon>Magnoliopsida</taxon>
        <taxon>Liliopsida</taxon>
        <taxon>Poales</taxon>
        <taxon>Poaceae</taxon>
        <taxon>PACMAD clade</taxon>
        <taxon>Arundinoideae</taxon>
        <taxon>Arundineae</taxon>
        <taxon>Arundo</taxon>
    </lineage>
</organism>
<protein>
    <submittedName>
        <fullName evidence="1">Uncharacterized protein</fullName>
    </submittedName>
</protein>
<dbReference type="AlphaFoldDB" id="A0A0A9EAM1"/>
<evidence type="ECO:0000313" key="1">
    <source>
        <dbReference type="EMBL" id="JAD97086.1"/>
    </source>
</evidence>
<accession>A0A0A9EAM1</accession>
<dbReference type="EMBL" id="GBRH01200809">
    <property type="protein sequence ID" value="JAD97086.1"/>
    <property type="molecule type" value="Transcribed_RNA"/>
</dbReference>
<sequence length="40" mass="4556">MDGVCTVVSYVVSRYMDVFLGWVFIPEVKEKEIGRAVEGF</sequence>
<proteinExistence type="predicted"/>